<evidence type="ECO:0000256" key="4">
    <source>
        <dbReference type="ARBA" id="ARBA00022741"/>
    </source>
</evidence>
<feature type="compositionally biased region" description="Gly residues" evidence="9">
    <location>
        <begin position="747"/>
        <end position="761"/>
    </location>
</feature>
<evidence type="ECO:0000256" key="6">
    <source>
        <dbReference type="ARBA" id="ARBA00022840"/>
    </source>
</evidence>
<evidence type="ECO:0000259" key="11">
    <source>
        <dbReference type="PROSITE" id="PS50011"/>
    </source>
</evidence>
<evidence type="ECO:0000313" key="12">
    <source>
        <dbReference type="EMBL" id="KAF5217828.1"/>
    </source>
</evidence>
<feature type="transmembrane region" description="Helical" evidence="10">
    <location>
        <begin position="12"/>
        <end position="33"/>
    </location>
</feature>
<sequence>MVRQASRRVVKGIEGSGVWCVFFCVGGGVLLAVQNTSTEVSIEQYEDMQKRSKKKKRRSQQGMLFSLLKTFPVPTSPANSLHSTDEMLRMRGSAKEVSVGGGFRCRLLDEPFNGVQWVPVMHREMDFNGNPHLSVSHTDDQRIRLSNPVQSFGRAGLLDRAPSPVHLAVSFRSPTLLNIFDIHSGTPPMDATTIRAHTVTAGTQLSGGVERNIRCGSKIVCGYTDDAKMVCAVRVLLVDKVMLKKLKELVAPSSFFSSPRMSEHGFEGTRNSVASKTTGMLSVELSVSNPSLFQAVEEDGKNDGNGGGNGNESLSNYFFLRLQQGLEEAFLRPLERGFVDVPSEDAADDKSMWICSPSFARSRHLSKNTEDTVSAEESAPDSFGKTEGEDEACVTLSPPTHSVGVSGSAGVVSVTGSSLKTIALEDVAGKHTTSDGIYPNDTVKFVDMKRIDGGNAVEWHLPIVGVKVVSLNPEGLVLREEGRSTSFTFPKRRRTNTAATSVVAANSNLSQRRRKPVLCLGESPTRRTQRVSRHSSKLSKVPSGLESLPRSSCTGKVIATSLSGLTRVKKGKHARVDRTKAGNLSLDAPQVDMKTSKEHGRTAGLMERFEAAPPLFAIALSMPLVRQGNIHEVLQEWIRTQRPSQLLRETAIRNIIHAVLQHLVVLHRRGRAHGSIKATNVFVTSHVMEALNAMKSYSPNATDPLPVSTGMGNATRLWSGVTLDTSEVGGGNVDAVSRRGSNSSSGGSIGGDEGGGIGAGGGGCSRSTEVFDPLEWTKHVVLADGYYAQVEKIMKTSLRESLNTTALTSVIRSNSAPLQLAKLLDSTLFLENMSPEYAGEEMDALQLFVLQEEEYIPPPECITTEEGLTDVSSLEAKNTSVQPESKNASGMGSAFPFRKTNNTRNPICPFSSSHDIWMLAMLAIHLADGGCPWWMKRHHRPLPRLRCGQWSVRFAAFVQRCACADPARRPSAEELLNDKWFHTALSEEKKEVIPSLPPPAPSQQVLLGGSNTLVLLRRSCRRAFYDIMLEYNEYAEEWCTRFSQAATVAAKREKKDAFPLSTSNQSGSFAANTGVDEAPELSMTNRMEQGCSGLFSPPNGNSNKNSSCSISRSSHSSNSTRTDSLVSRSGNSDNMSETSPRGRLQSPSGFAGGTDNPAVDGHLMASHQTAPFFLGAVGVALELCGDEASPDAGDAETETCRVSSSRQGGGGGGAGKSVGGSNFSPSRQGYPPHTSSFLNATLDSCEEHQRLIGEFLQAFWNLHRECRLAADLWCVSLLKHMRLDGRTAESVFPLITEETMPFFAVSDGEIYSMAHGRSNTAHIKGPTAAATSPQEGIALSASGKAPPSPSQQQRRTTASISPVAAVATVSPTAFHNYMFCKWCVTTSWALQQDGRGGGNEGKR</sequence>
<dbReference type="VEuPathDB" id="TriTrypDB:ECC02_009298"/>
<dbReference type="SUPFAM" id="SSF56112">
    <property type="entry name" value="Protein kinase-like (PK-like)"/>
    <property type="match status" value="1"/>
</dbReference>
<feature type="region of interest" description="Disordered" evidence="9">
    <location>
        <begin position="1190"/>
        <end position="1232"/>
    </location>
</feature>
<evidence type="ECO:0000313" key="13">
    <source>
        <dbReference type="Proteomes" id="UP000583944"/>
    </source>
</evidence>
<keyword evidence="10" id="KW-0472">Membrane</keyword>
<comment type="similarity">
    <text evidence="1">Belongs to the protein kinase superfamily. STE Ser/Thr protein kinase family. STE20 subfamily.</text>
</comment>
<dbReference type="PANTHER" id="PTHR48012">
    <property type="entry name" value="STERILE20-LIKE KINASE, ISOFORM B-RELATED"/>
    <property type="match status" value="1"/>
</dbReference>
<feature type="region of interest" description="Disordered" evidence="9">
    <location>
        <begin position="365"/>
        <end position="387"/>
    </location>
</feature>
<proteinExistence type="inferred from homology"/>
<comment type="caution">
    <text evidence="12">The sequence shown here is derived from an EMBL/GenBank/DDBJ whole genome shotgun (WGS) entry which is preliminary data.</text>
</comment>
<dbReference type="GO" id="GO:0005737">
    <property type="term" value="C:cytoplasm"/>
    <property type="evidence" value="ECO:0007669"/>
    <property type="project" value="TreeGrafter"/>
</dbReference>
<protein>
    <recommendedName>
        <fullName evidence="11">Protein kinase domain-containing protein</fullName>
    </recommendedName>
</protein>
<name>A0A7J6XVD9_TRYCR</name>
<dbReference type="Gene3D" id="1.10.510.10">
    <property type="entry name" value="Transferase(Phosphotransferase) domain 1"/>
    <property type="match status" value="2"/>
</dbReference>
<organism evidence="12 13">
    <name type="scientific">Trypanosoma cruzi</name>
    <dbReference type="NCBI Taxonomy" id="5693"/>
    <lineage>
        <taxon>Eukaryota</taxon>
        <taxon>Discoba</taxon>
        <taxon>Euglenozoa</taxon>
        <taxon>Kinetoplastea</taxon>
        <taxon>Metakinetoplastina</taxon>
        <taxon>Trypanosomatida</taxon>
        <taxon>Trypanosomatidae</taxon>
        <taxon>Trypanosoma</taxon>
        <taxon>Schizotrypanum</taxon>
    </lineage>
</organism>
<accession>A0A7J6XVD9</accession>
<evidence type="ECO:0000256" key="8">
    <source>
        <dbReference type="ARBA" id="ARBA00048679"/>
    </source>
</evidence>
<gene>
    <name evidence="12" type="ORF">ECC02_009298</name>
</gene>
<keyword evidence="4" id="KW-0547">Nucleotide-binding</keyword>
<feature type="region of interest" description="Disordered" evidence="9">
    <location>
        <begin position="729"/>
        <end position="761"/>
    </location>
</feature>
<dbReference type="PANTHER" id="PTHR48012:SF10">
    <property type="entry name" value="FI20177P1"/>
    <property type="match status" value="1"/>
</dbReference>
<comment type="catalytic activity">
    <reaction evidence="7">
        <text>L-threonyl-[protein] + ATP = O-phospho-L-threonyl-[protein] + ADP + H(+)</text>
        <dbReference type="Rhea" id="RHEA:46608"/>
        <dbReference type="Rhea" id="RHEA-COMP:11060"/>
        <dbReference type="Rhea" id="RHEA-COMP:11605"/>
        <dbReference type="ChEBI" id="CHEBI:15378"/>
        <dbReference type="ChEBI" id="CHEBI:30013"/>
        <dbReference type="ChEBI" id="CHEBI:30616"/>
        <dbReference type="ChEBI" id="CHEBI:61977"/>
        <dbReference type="ChEBI" id="CHEBI:456216"/>
        <dbReference type="EC" id="2.7.11.1"/>
    </reaction>
</comment>
<evidence type="ECO:0000256" key="10">
    <source>
        <dbReference type="SAM" id="Phobius"/>
    </source>
</evidence>
<dbReference type="GO" id="GO:0004674">
    <property type="term" value="F:protein serine/threonine kinase activity"/>
    <property type="evidence" value="ECO:0007669"/>
    <property type="project" value="UniProtKB-KW"/>
</dbReference>
<dbReference type="PROSITE" id="PS50011">
    <property type="entry name" value="PROTEIN_KINASE_DOM"/>
    <property type="match status" value="1"/>
</dbReference>
<evidence type="ECO:0000256" key="7">
    <source>
        <dbReference type="ARBA" id="ARBA00047899"/>
    </source>
</evidence>
<feature type="compositionally biased region" description="Polar residues" evidence="9">
    <location>
        <begin position="1120"/>
        <end position="1139"/>
    </location>
</feature>
<dbReference type="Proteomes" id="UP000583944">
    <property type="component" value="Unassembled WGS sequence"/>
</dbReference>
<feature type="domain" description="Protein kinase" evidence="11">
    <location>
        <begin position="514"/>
        <end position="981"/>
    </location>
</feature>
<evidence type="ECO:0000256" key="2">
    <source>
        <dbReference type="ARBA" id="ARBA00022527"/>
    </source>
</evidence>
<dbReference type="InterPro" id="IPR000719">
    <property type="entry name" value="Prot_kinase_dom"/>
</dbReference>
<feature type="compositionally biased region" description="Basic residues" evidence="9">
    <location>
        <begin position="527"/>
        <end position="537"/>
    </location>
</feature>
<comment type="catalytic activity">
    <reaction evidence="8">
        <text>L-seryl-[protein] + ATP = O-phospho-L-seryl-[protein] + ADP + H(+)</text>
        <dbReference type="Rhea" id="RHEA:17989"/>
        <dbReference type="Rhea" id="RHEA-COMP:9863"/>
        <dbReference type="Rhea" id="RHEA-COMP:11604"/>
        <dbReference type="ChEBI" id="CHEBI:15378"/>
        <dbReference type="ChEBI" id="CHEBI:29999"/>
        <dbReference type="ChEBI" id="CHEBI:30616"/>
        <dbReference type="ChEBI" id="CHEBI:83421"/>
        <dbReference type="ChEBI" id="CHEBI:456216"/>
        <dbReference type="EC" id="2.7.11.1"/>
    </reaction>
</comment>
<feature type="region of interest" description="Disordered" evidence="9">
    <location>
        <begin position="1088"/>
        <end position="1157"/>
    </location>
</feature>
<reference evidence="12 13" key="1">
    <citation type="journal article" date="2019" name="Genome Biol. Evol.">
        <title>Nanopore Sequencing Significantly Improves Genome Assembly of the Protozoan Parasite Trypanosoma cruzi.</title>
        <authorList>
            <person name="Diaz-Viraque F."/>
            <person name="Pita S."/>
            <person name="Greif G."/>
            <person name="de Souza R.C.M."/>
            <person name="Iraola G."/>
            <person name="Robello C."/>
        </authorList>
    </citation>
    <scope>NUCLEOTIDE SEQUENCE [LARGE SCALE GENOMIC DNA]</scope>
    <source>
        <strain evidence="12 13">Berenice</strain>
    </source>
</reference>
<keyword evidence="2" id="KW-0723">Serine/threonine-protein kinase</keyword>
<evidence type="ECO:0000256" key="9">
    <source>
        <dbReference type="SAM" id="MobiDB-lite"/>
    </source>
</evidence>
<evidence type="ECO:0000256" key="1">
    <source>
        <dbReference type="ARBA" id="ARBA00008874"/>
    </source>
</evidence>
<evidence type="ECO:0000256" key="3">
    <source>
        <dbReference type="ARBA" id="ARBA00022679"/>
    </source>
</evidence>
<dbReference type="EMBL" id="JABDHM010000119">
    <property type="protein sequence ID" value="KAF5217828.1"/>
    <property type="molecule type" value="Genomic_DNA"/>
</dbReference>
<keyword evidence="6" id="KW-0067">ATP-binding</keyword>
<evidence type="ECO:0000256" key="5">
    <source>
        <dbReference type="ARBA" id="ARBA00022777"/>
    </source>
</evidence>
<feature type="compositionally biased region" description="Polar residues" evidence="9">
    <location>
        <begin position="1222"/>
        <end position="1232"/>
    </location>
</feature>
<feature type="region of interest" description="Disordered" evidence="9">
    <location>
        <begin position="1322"/>
        <end position="1360"/>
    </location>
</feature>
<keyword evidence="5" id="KW-0418">Kinase</keyword>
<feature type="compositionally biased region" description="Gly residues" evidence="9">
    <location>
        <begin position="1207"/>
        <end position="1218"/>
    </location>
</feature>
<feature type="compositionally biased region" description="Low complexity" evidence="9">
    <location>
        <begin position="1096"/>
        <end position="1119"/>
    </location>
</feature>
<keyword evidence="3" id="KW-0808">Transferase</keyword>
<keyword evidence="10" id="KW-1133">Transmembrane helix</keyword>
<keyword evidence="10" id="KW-0812">Transmembrane</keyword>
<dbReference type="InterPro" id="IPR050629">
    <property type="entry name" value="STE20/SPS1-PAK"/>
</dbReference>
<feature type="region of interest" description="Disordered" evidence="9">
    <location>
        <begin position="523"/>
        <end position="547"/>
    </location>
</feature>
<dbReference type="GO" id="GO:0005524">
    <property type="term" value="F:ATP binding"/>
    <property type="evidence" value="ECO:0007669"/>
    <property type="project" value="UniProtKB-KW"/>
</dbReference>
<dbReference type="InterPro" id="IPR011009">
    <property type="entry name" value="Kinase-like_dom_sf"/>
</dbReference>